<dbReference type="Proteomes" id="UP000790787">
    <property type="component" value="Chromosome 24"/>
</dbReference>
<reference evidence="1" key="1">
    <citation type="journal article" date="2014" name="Nat. Commun.">
        <title>The tobacco genome sequence and its comparison with those of tomato and potato.</title>
        <authorList>
            <person name="Sierro N."/>
            <person name="Battey J.N."/>
            <person name="Ouadi S."/>
            <person name="Bakaher N."/>
            <person name="Bovet L."/>
            <person name="Willig A."/>
            <person name="Goepfert S."/>
            <person name="Peitsch M.C."/>
            <person name="Ivanov N.V."/>
        </authorList>
    </citation>
    <scope>NUCLEOTIDE SEQUENCE [LARGE SCALE GENOMIC DNA]</scope>
</reference>
<keyword evidence="1" id="KW-1185">Reference proteome</keyword>
<gene>
    <name evidence="2" type="primary">LOC142178038</name>
</gene>
<evidence type="ECO:0000313" key="1">
    <source>
        <dbReference type="Proteomes" id="UP000790787"/>
    </source>
</evidence>
<accession>A0AC58U1U4</accession>
<proteinExistence type="predicted"/>
<name>A0AC58U1U4_TOBAC</name>
<organism evidence="1 2">
    <name type="scientific">Nicotiana tabacum</name>
    <name type="common">Common tobacco</name>
    <dbReference type="NCBI Taxonomy" id="4097"/>
    <lineage>
        <taxon>Eukaryota</taxon>
        <taxon>Viridiplantae</taxon>
        <taxon>Streptophyta</taxon>
        <taxon>Embryophyta</taxon>
        <taxon>Tracheophyta</taxon>
        <taxon>Spermatophyta</taxon>
        <taxon>Magnoliopsida</taxon>
        <taxon>eudicotyledons</taxon>
        <taxon>Gunneridae</taxon>
        <taxon>Pentapetalae</taxon>
        <taxon>asterids</taxon>
        <taxon>lamiids</taxon>
        <taxon>Solanales</taxon>
        <taxon>Solanaceae</taxon>
        <taxon>Nicotianoideae</taxon>
        <taxon>Nicotianeae</taxon>
        <taxon>Nicotiana</taxon>
    </lineage>
</organism>
<dbReference type="RefSeq" id="XP_075103458.1">
    <property type="nucleotide sequence ID" value="XM_075247357.1"/>
</dbReference>
<protein>
    <submittedName>
        <fullName evidence="2">Uncharacterized protein LOC142178038</fullName>
    </submittedName>
</protein>
<evidence type="ECO:0000313" key="2">
    <source>
        <dbReference type="RefSeq" id="XP_075103458.1"/>
    </source>
</evidence>
<reference evidence="2" key="2">
    <citation type="submission" date="2025-08" db="UniProtKB">
        <authorList>
            <consortium name="RefSeq"/>
        </authorList>
    </citation>
    <scope>IDENTIFICATION</scope>
    <source>
        <tissue evidence="2">Leaf</tissue>
    </source>
</reference>
<sequence>MVKKYHPWNKCTNKNKNKLCTSKYIARKFKDRIISKPNIKLWEIQEWVRQKLGLYVGRTIAYMSKAIVMKEFIEDWKLEFFRLADYADMIKRTNRVSSYWIRTNKDTVPGKNMFVYFYVCFDAFKRGWLEGCRRIIGFDGCFLKGLCKGALLVAVGKNGNTHMFSIAWAVVDQETKHSWTWFIQNLSADLELGDGFNLIVMSDIQKGLIHAIEDCLPMAEHRMCARHIWSNRFKDELARLGMLGRNICEDVLDYNKEV</sequence>